<evidence type="ECO:0000313" key="3">
    <source>
        <dbReference type="Proteomes" id="UP000076532"/>
    </source>
</evidence>
<evidence type="ECO:0000313" key="2">
    <source>
        <dbReference type="EMBL" id="KZP04364.1"/>
    </source>
</evidence>
<dbReference type="AlphaFoldDB" id="A0A167UW48"/>
<sequence>MGMYSMHAALLKRRHSFSSTTSKKHETLGCCYTQPVSRRKCEALDARSSGDPFDPAESDAEVDPHADPASVSNIATTDVHGDQAARSIHKARLDIAEWTWNLGPESGWEYWVAEETRMAERHNSMEEFFGTFREHARKGRELLHGMQHLFHLSLRGSSLEEVKDIFLQGHTLTCISKDLGMVVMVRWFVVACTPSICPIPTMKRASGSSRRVQVISTSRVDPKSSVLAHKALQGQKKINVNCGRERLQQMSEEELELRNQQVTDAQNAIVVDQDIEMQYNEVLLGRLPLDISNAGGEMAAVAEVY</sequence>
<gene>
    <name evidence="2" type="ORF">FIBSPDRAFT_904342</name>
</gene>
<feature type="region of interest" description="Disordered" evidence="1">
    <location>
        <begin position="43"/>
        <end position="79"/>
    </location>
</feature>
<evidence type="ECO:0000256" key="1">
    <source>
        <dbReference type="SAM" id="MobiDB-lite"/>
    </source>
</evidence>
<dbReference type="Proteomes" id="UP000076532">
    <property type="component" value="Unassembled WGS sequence"/>
</dbReference>
<reference evidence="2 3" key="1">
    <citation type="journal article" date="2016" name="Mol. Biol. Evol.">
        <title>Comparative Genomics of Early-Diverging Mushroom-Forming Fungi Provides Insights into the Origins of Lignocellulose Decay Capabilities.</title>
        <authorList>
            <person name="Nagy L.G."/>
            <person name="Riley R."/>
            <person name="Tritt A."/>
            <person name="Adam C."/>
            <person name="Daum C."/>
            <person name="Floudas D."/>
            <person name="Sun H."/>
            <person name="Yadav J.S."/>
            <person name="Pangilinan J."/>
            <person name="Larsson K.H."/>
            <person name="Matsuura K."/>
            <person name="Barry K."/>
            <person name="Labutti K."/>
            <person name="Kuo R."/>
            <person name="Ohm R.A."/>
            <person name="Bhattacharya S.S."/>
            <person name="Shirouzu T."/>
            <person name="Yoshinaga Y."/>
            <person name="Martin F.M."/>
            <person name="Grigoriev I.V."/>
            <person name="Hibbett D.S."/>
        </authorList>
    </citation>
    <scope>NUCLEOTIDE SEQUENCE [LARGE SCALE GENOMIC DNA]</scope>
    <source>
        <strain evidence="2 3">CBS 109695</strain>
    </source>
</reference>
<accession>A0A167UW48</accession>
<name>A0A167UW48_9AGAM</name>
<organism evidence="2 3">
    <name type="scientific">Athelia psychrophila</name>
    <dbReference type="NCBI Taxonomy" id="1759441"/>
    <lineage>
        <taxon>Eukaryota</taxon>
        <taxon>Fungi</taxon>
        <taxon>Dikarya</taxon>
        <taxon>Basidiomycota</taxon>
        <taxon>Agaricomycotina</taxon>
        <taxon>Agaricomycetes</taxon>
        <taxon>Agaricomycetidae</taxon>
        <taxon>Atheliales</taxon>
        <taxon>Atheliaceae</taxon>
        <taxon>Athelia</taxon>
    </lineage>
</organism>
<protein>
    <submittedName>
        <fullName evidence="2">Uncharacterized protein</fullName>
    </submittedName>
</protein>
<keyword evidence="3" id="KW-1185">Reference proteome</keyword>
<dbReference type="EMBL" id="KV417931">
    <property type="protein sequence ID" value="KZP04364.1"/>
    <property type="molecule type" value="Genomic_DNA"/>
</dbReference>
<proteinExistence type="predicted"/>